<keyword evidence="6" id="KW-1185">Reference proteome</keyword>
<dbReference type="RefSeq" id="WP_119442014.1">
    <property type="nucleotide sequence ID" value="NZ_CP170494.1"/>
</dbReference>
<dbReference type="Pfam" id="PF01522">
    <property type="entry name" value="Polysacc_deac_1"/>
    <property type="match status" value="1"/>
</dbReference>
<gene>
    <name evidence="3" type="ORF">CJO09_08600</name>
    <name evidence="4" type="ORF">CJP73_11275</name>
</gene>
<sequence length="283" mass="32764">MLFGNASSIPILMYHHVSPSAGPITTSPSNFENQLKWLKWHGYQSITTQQYVDYLNGHPLAAKSVMITFDDGYLDNWVWAYPILQKWGFNAVIFLVTSWVHDGPVRPCQGRAGHLPDTPDHHECERRINAGQGDDVVLRWSEIHEMVESGTFEFHSHTDTHTRWDLGDDKANKNLHMMEELTRSRQTLAARLGYATEHLCWPQGYFDEDYVQLAKQAGYRYLYTTLAFGQNKPSSNPECIHRFAVRNTTGESVGRRIWVARNPFVAPLFNGWKRWKRSRRERA</sequence>
<dbReference type="InterPro" id="IPR002509">
    <property type="entry name" value="NODB_dom"/>
</dbReference>
<reference evidence="5 6" key="1">
    <citation type="submission" date="2017-08" db="EMBL/GenBank/DDBJ databases">
        <title>Pusillimonas indicus sp. nov., a member of the family Alcaligenaceae isolated from surface seawater.</title>
        <authorList>
            <person name="Li J."/>
        </authorList>
    </citation>
    <scope>NUCLEOTIDE SEQUENCE [LARGE SCALE GENOMIC DNA]</scope>
    <source>
        <strain evidence="3 6">17-4A</strain>
        <strain evidence="4 5">L52-1-41</strain>
    </source>
</reference>
<dbReference type="EMBL" id="NQYH01000010">
    <property type="protein sequence ID" value="RIY40198.1"/>
    <property type="molecule type" value="Genomic_DNA"/>
</dbReference>
<proteinExistence type="predicted"/>
<accession>A0A3A1YSK4</accession>
<dbReference type="SUPFAM" id="SSF88713">
    <property type="entry name" value="Glycoside hydrolase/deacetylase"/>
    <property type="match status" value="1"/>
</dbReference>
<dbReference type="PANTHER" id="PTHR34216">
    <property type="match status" value="1"/>
</dbReference>
<dbReference type="GO" id="GO:0016810">
    <property type="term" value="F:hydrolase activity, acting on carbon-nitrogen (but not peptide) bonds"/>
    <property type="evidence" value="ECO:0007669"/>
    <property type="project" value="InterPro"/>
</dbReference>
<dbReference type="GO" id="GO:0005975">
    <property type="term" value="P:carbohydrate metabolic process"/>
    <property type="evidence" value="ECO:0007669"/>
    <property type="project" value="InterPro"/>
</dbReference>
<dbReference type="OrthoDB" id="9814639at2"/>
<dbReference type="InterPro" id="IPR051398">
    <property type="entry name" value="Polysacch_Deacetylase"/>
</dbReference>
<protein>
    <recommendedName>
        <fullName evidence="2">NodB homology domain-containing protein</fullName>
    </recommendedName>
</protein>
<name>A0A3A1YSK4_9BURK</name>
<keyword evidence="1" id="KW-0732">Signal</keyword>
<feature type="domain" description="NodB homology" evidence="2">
    <location>
        <begin position="63"/>
        <end position="283"/>
    </location>
</feature>
<dbReference type="InterPro" id="IPR011330">
    <property type="entry name" value="Glyco_hydro/deAcase_b/a-brl"/>
</dbReference>
<dbReference type="PROSITE" id="PS51677">
    <property type="entry name" value="NODB"/>
    <property type="match status" value="1"/>
</dbReference>
<evidence type="ECO:0000313" key="6">
    <source>
        <dbReference type="Proteomes" id="UP000266483"/>
    </source>
</evidence>
<dbReference type="EMBL" id="NQOU01000003">
    <property type="protein sequence ID" value="RII82648.1"/>
    <property type="molecule type" value="Genomic_DNA"/>
</dbReference>
<evidence type="ECO:0000256" key="1">
    <source>
        <dbReference type="ARBA" id="ARBA00022729"/>
    </source>
</evidence>
<dbReference type="Gene3D" id="3.20.20.370">
    <property type="entry name" value="Glycoside hydrolase/deacetylase"/>
    <property type="match status" value="1"/>
</dbReference>
<evidence type="ECO:0000313" key="4">
    <source>
        <dbReference type="EMBL" id="RIY40198.1"/>
    </source>
</evidence>
<comment type="caution">
    <text evidence="4">The sequence shown here is derived from an EMBL/GenBank/DDBJ whole genome shotgun (WGS) entry which is preliminary data.</text>
</comment>
<dbReference type="Proteomes" id="UP000266206">
    <property type="component" value="Unassembled WGS sequence"/>
</dbReference>
<dbReference type="Proteomes" id="UP000266483">
    <property type="component" value="Unassembled WGS sequence"/>
</dbReference>
<dbReference type="AlphaFoldDB" id="A0A3A1YSK4"/>
<evidence type="ECO:0000259" key="2">
    <source>
        <dbReference type="PROSITE" id="PS51677"/>
    </source>
</evidence>
<evidence type="ECO:0000313" key="5">
    <source>
        <dbReference type="Proteomes" id="UP000266206"/>
    </source>
</evidence>
<dbReference type="CDD" id="cd10969">
    <property type="entry name" value="CE4_Ecf1_like_5s"/>
    <property type="match status" value="1"/>
</dbReference>
<evidence type="ECO:0000313" key="3">
    <source>
        <dbReference type="EMBL" id="RII82648.1"/>
    </source>
</evidence>
<organism evidence="4 5">
    <name type="scientific">Neopusillimonas maritima</name>
    <dbReference type="NCBI Taxonomy" id="2026239"/>
    <lineage>
        <taxon>Bacteria</taxon>
        <taxon>Pseudomonadati</taxon>
        <taxon>Pseudomonadota</taxon>
        <taxon>Betaproteobacteria</taxon>
        <taxon>Burkholderiales</taxon>
        <taxon>Alcaligenaceae</taxon>
        <taxon>Neopusillimonas</taxon>
    </lineage>
</organism>
<dbReference type="PANTHER" id="PTHR34216:SF13">
    <property type="entry name" value="XYLANASE_CHITIN DEACETYLASE"/>
    <property type="match status" value="1"/>
</dbReference>